<keyword evidence="1 5" id="KW-0547">Nucleotide-binding</keyword>
<evidence type="ECO:0000256" key="4">
    <source>
        <dbReference type="ARBA" id="ARBA00022840"/>
    </source>
</evidence>
<evidence type="ECO:0000256" key="1">
    <source>
        <dbReference type="ARBA" id="ARBA00022741"/>
    </source>
</evidence>
<dbReference type="PROSITE" id="PS51198">
    <property type="entry name" value="UVRD_HELICASE_ATP_BIND"/>
    <property type="match status" value="1"/>
</dbReference>
<evidence type="ECO:0000313" key="8">
    <source>
        <dbReference type="Proteomes" id="UP000256686"/>
    </source>
</evidence>
<protein>
    <recommendedName>
        <fullName evidence="6">UvrD-like helicase ATP-binding domain-containing protein</fullName>
    </recommendedName>
</protein>
<dbReference type="Gene3D" id="3.40.50.300">
    <property type="entry name" value="P-loop containing nucleotide triphosphate hydrolases"/>
    <property type="match status" value="1"/>
</dbReference>
<name>A0A3D9C6G5_9FLAO</name>
<dbReference type="PANTHER" id="PTHR11070">
    <property type="entry name" value="UVRD / RECB / PCRA DNA HELICASE FAMILY MEMBER"/>
    <property type="match status" value="1"/>
</dbReference>
<dbReference type="SUPFAM" id="SSF52540">
    <property type="entry name" value="P-loop containing nucleoside triphosphate hydrolases"/>
    <property type="match status" value="1"/>
</dbReference>
<dbReference type="InterPro" id="IPR027417">
    <property type="entry name" value="P-loop_NTPase"/>
</dbReference>
<comment type="caution">
    <text evidence="7">The sequence shown here is derived from an EMBL/GenBank/DDBJ whole genome shotgun (WGS) entry which is preliminary data.</text>
</comment>
<keyword evidence="3 5" id="KW-0347">Helicase</keyword>
<dbReference type="InterPro" id="IPR014016">
    <property type="entry name" value="UvrD-like_ATP-bd"/>
</dbReference>
<proteinExistence type="predicted"/>
<dbReference type="GO" id="GO:0005524">
    <property type="term" value="F:ATP binding"/>
    <property type="evidence" value="ECO:0007669"/>
    <property type="project" value="UniProtKB-UniRule"/>
</dbReference>
<dbReference type="Pfam" id="PF00580">
    <property type="entry name" value="UvrD-helicase"/>
    <property type="match status" value="1"/>
</dbReference>
<organism evidence="7 8">
    <name type="scientific">Chryseobacterium pennae</name>
    <dbReference type="NCBI Taxonomy" id="2258962"/>
    <lineage>
        <taxon>Bacteria</taxon>
        <taxon>Pseudomonadati</taxon>
        <taxon>Bacteroidota</taxon>
        <taxon>Flavobacteriia</taxon>
        <taxon>Flavobacteriales</taxon>
        <taxon>Weeksellaceae</taxon>
        <taxon>Chryseobacterium group</taxon>
        <taxon>Chryseobacterium</taxon>
    </lineage>
</organism>
<evidence type="ECO:0000259" key="6">
    <source>
        <dbReference type="PROSITE" id="PS51198"/>
    </source>
</evidence>
<evidence type="ECO:0000256" key="3">
    <source>
        <dbReference type="ARBA" id="ARBA00022806"/>
    </source>
</evidence>
<keyword evidence="2 5" id="KW-0378">Hydrolase</keyword>
<evidence type="ECO:0000313" key="7">
    <source>
        <dbReference type="EMBL" id="REC61465.1"/>
    </source>
</evidence>
<dbReference type="GO" id="GO:0003678">
    <property type="term" value="F:DNA helicase activity"/>
    <property type="evidence" value="ECO:0007669"/>
    <property type="project" value="InterPro"/>
</dbReference>
<dbReference type="GO" id="GO:0003677">
    <property type="term" value="F:DNA binding"/>
    <property type="evidence" value="ECO:0007669"/>
    <property type="project" value="InterPro"/>
</dbReference>
<dbReference type="RefSeq" id="WP_115971791.1">
    <property type="nucleotide sequence ID" value="NZ_QNVT01000015.1"/>
</dbReference>
<feature type="binding site" evidence="5">
    <location>
        <begin position="49"/>
        <end position="56"/>
    </location>
    <ligand>
        <name>ATP</name>
        <dbReference type="ChEBI" id="CHEBI:30616"/>
    </ligand>
</feature>
<evidence type="ECO:0000256" key="2">
    <source>
        <dbReference type="ARBA" id="ARBA00022801"/>
    </source>
</evidence>
<evidence type="ECO:0000256" key="5">
    <source>
        <dbReference type="PROSITE-ProRule" id="PRU00560"/>
    </source>
</evidence>
<accession>A0A3D9C6G5</accession>
<keyword evidence="8" id="KW-1185">Reference proteome</keyword>
<dbReference type="AlphaFoldDB" id="A0A3D9C6G5"/>
<reference evidence="8" key="1">
    <citation type="submission" date="2018-06" db="EMBL/GenBank/DDBJ databases">
        <authorList>
            <person name="Lum Nde A."/>
            <person name="Hugo C."/>
        </authorList>
    </citation>
    <scope>NUCLEOTIDE SEQUENCE [LARGE SCALE GENOMIC DNA]</scope>
    <source>
        <strain evidence="8">1_F178</strain>
    </source>
</reference>
<gene>
    <name evidence="7" type="ORF">DRF65_16135</name>
</gene>
<dbReference type="GO" id="GO:0016787">
    <property type="term" value="F:hydrolase activity"/>
    <property type="evidence" value="ECO:0007669"/>
    <property type="project" value="UniProtKB-UniRule"/>
</dbReference>
<sequence length="650" mass="75942">MPVTVDLNTLNITTDEIAESIKVLLPEGCFFDDERIKFIRNFETIDLQAVPGSGKTTALLAKLLILEKRLPLKSNRGVLILSHTNTAIDEIKDKIGKYCPKLFSYPNFAGTVQSFVDQFLTIPCYNNLFKGKIQRIDNEIYEEQFEKNISYGAKTALHHKFQNNYSSFIKSIFVTNEIGLVDVFSFEEKIINKLSKETPTYKELISLKTQLIKKGFLNYNDAYAFGRIYLEKFPKIKEILQQRFQYIFIDEMQDLDSQQYELLETIFFNDGNSKSIFQRIGDKNQAIYSGEVHTDEIWKIREGEDKLLTINGSQRLNPLIAELVNCFAMYRDADFKVIGKNENCNLKPHLIVYDNSKIKSVIPKFSEIINNYILNNTFTITPKSKFKSIGWSKHTDEITKYKISDYCENFIVEKSITKIDFENLDSYLKKYDTEKKTLESIRKNILNAFIKILRFEDIYFTKKELLNFLNQNDDEQYQILKKNLYLWSIGIIRQNFNDVYDSIKRYIPQLLNIFGKTITSSRNFIYNTSQLIQIDESSMNIKENTINIHGFDIEIGTVHSAKGETHTATLYLETFYGNGNSNYESQRLAEQYKFVDFNKFDKKQHIQSTKMAYVGFSRPTHLLCVAVQRDRYESHLSDIDTNKWEIIYIT</sequence>
<keyword evidence="4 5" id="KW-0067">ATP-binding</keyword>
<dbReference type="InterPro" id="IPR000212">
    <property type="entry name" value="DNA_helicase_UvrD/REP"/>
</dbReference>
<dbReference type="Proteomes" id="UP000256686">
    <property type="component" value="Unassembled WGS sequence"/>
</dbReference>
<dbReference type="EMBL" id="QNVT01000015">
    <property type="protein sequence ID" value="REC61465.1"/>
    <property type="molecule type" value="Genomic_DNA"/>
</dbReference>
<feature type="domain" description="UvrD-like helicase ATP-binding" evidence="6">
    <location>
        <begin position="28"/>
        <end position="333"/>
    </location>
</feature>